<protein>
    <recommendedName>
        <fullName evidence="8">Ubinuclein-1</fullName>
    </recommendedName>
</protein>
<evidence type="ECO:0000313" key="6">
    <source>
        <dbReference type="EMBL" id="DBA19224.1"/>
    </source>
</evidence>
<feature type="region of interest" description="Disordered" evidence="3">
    <location>
        <begin position="66"/>
        <end position="94"/>
    </location>
</feature>
<feature type="region of interest" description="Disordered" evidence="3">
    <location>
        <begin position="661"/>
        <end position="701"/>
    </location>
</feature>
<feature type="compositionally biased region" description="Basic residues" evidence="3">
    <location>
        <begin position="175"/>
        <end position="195"/>
    </location>
</feature>
<evidence type="ECO:0000313" key="7">
    <source>
        <dbReference type="Proteomes" id="UP001181693"/>
    </source>
</evidence>
<dbReference type="Pfam" id="PF08729">
    <property type="entry name" value="HUN"/>
    <property type="match status" value="1"/>
</dbReference>
<comment type="similarity">
    <text evidence="1">Belongs to the ubinuclein family.</text>
</comment>
<evidence type="ECO:0000259" key="4">
    <source>
        <dbReference type="Pfam" id="PF08729"/>
    </source>
</evidence>
<organism evidence="6 7">
    <name type="scientific">Pyxicephalus adspersus</name>
    <name type="common">African bullfrog</name>
    <dbReference type="NCBI Taxonomy" id="30357"/>
    <lineage>
        <taxon>Eukaryota</taxon>
        <taxon>Metazoa</taxon>
        <taxon>Chordata</taxon>
        <taxon>Craniata</taxon>
        <taxon>Vertebrata</taxon>
        <taxon>Euteleostomi</taxon>
        <taxon>Amphibia</taxon>
        <taxon>Batrachia</taxon>
        <taxon>Anura</taxon>
        <taxon>Neobatrachia</taxon>
        <taxon>Ranoidea</taxon>
        <taxon>Pyxicephalidae</taxon>
        <taxon>Pyxicephalinae</taxon>
        <taxon>Pyxicephalus</taxon>
    </lineage>
</organism>
<dbReference type="InterPro" id="IPR026947">
    <property type="entry name" value="UBN_middle_dom"/>
</dbReference>
<evidence type="ECO:0000256" key="1">
    <source>
        <dbReference type="ARBA" id="ARBA00009911"/>
    </source>
</evidence>
<feature type="compositionally biased region" description="Basic and acidic residues" evidence="3">
    <location>
        <begin position="75"/>
        <end position="94"/>
    </location>
</feature>
<feature type="region of interest" description="Disordered" evidence="3">
    <location>
        <begin position="1"/>
        <end position="41"/>
    </location>
</feature>
<dbReference type="GO" id="GO:0006325">
    <property type="term" value="P:chromatin organization"/>
    <property type="evidence" value="ECO:0007669"/>
    <property type="project" value="TreeGrafter"/>
</dbReference>
<keyword evidence="7" id="KW-1185">Reference proteome</keyword>
<feature type="region of interest" description="Disordered" evidence="3">
    <location>
        <begin position="312"/>
        <end position="337"/>
    </location>
</feature>
<dbReference type="EMBL" id="DYDO01000008">
    <property type="protein sequence ID" value="DBA19224.1"/>
    <property type="molecule type" value="Genomic_DNA"/>
</dbReference>
<feature type="compositionally biased region" description="Polar residues" evidence="3">
    <location>
        <begin position="686"/>
        <end position="700"/>
    </location>
</feature>
<feature type="domain" description="Hpc2-related" evidence="4">
    <location>
        <begin position="110"/>
        <end position="161"/>
    </location>
</feature>
<evidence type="ECO:0000256" key="2">
    <source>
        <dbReference type="ARBA" id="ARBA00022553"/>
    </source>
</evidence>
<sequence>MAEPRRVQLSSVQSSSPFHPSAPKKPRQENQEPEAPAATTFRISLSLFKPDRRKCPEFFYPELVKNLQGNSKKNPSGEDKKHFSPFDDEEAERREVESLAKKFEEKYNKKRKDRMQDLIDMGYGYDDSDSFIDNSEAYDELVPASLTTKYGGFYINCGTLQFRQASDSEEEFVKEKKKKSPKKMKERGDKIKKKKREEEKKGKKTKHPKPWFTALNGTKKTKTPIGLQGMLARFKQEKEAEKKKAMDTSPSMTPKAVPTSSAAPGLPPPPPREAEPAPDPLLSTIVSETELLQAASAIDALSEKDLDNLLDLPPEKGVGSSVTAPAEGFKKPPSMPDGLPTSLEVKIKELTLAVRASEGDKKTILFTGKMNNSLLDIYLLSRDLSPALRSAVFTHLSSVLPCSKDTLVKWASRLYLHKQQGGRLQEPLRKLKEAVLKAMPEQINKYNKELKIYSEAKAKMQADDKEQKAHSEEEEEEDKGSKKTSGPRKKFQWTEEIRQLLGQLVRIKMDMFEPEGSGGMLSLEEYFKSFLDTEVKPIWPRGWMQARTLFNESRRLYPQLSSIMAKNKPSAPSKVKVKESQIKAERALHSSSVEVQGTAISSTLPVKSSPLNPSVFPTGGSPVTTYNQDNSLDGDLIRNPPSLDTVSEHLNVLSSRPSTFDFSVSKSSGLEKPTEEKKKISPVVSVANSSHSLPRPTSYTDKPLLIQDKKQPVQVHSSKMMSEVHHKVQQQAHGQVKITQVPTQVTSPSLQPSVKLYHMNNQHVKGSFTPPSQSNSPRMTSPSPPQRPSTPQTKSPKPQTFTSPPSINHHKTVVSPNLLGKHPGSSSTMVPTSYRPAMPRLPVTPSNNSGNTIGLNNTVSVSQSPQALLRNPAAVAVKKPSHPSQKLTLMALQDSGKGTQGVAKLLTSSMIGIAGGNPGTPPNLNHQAKCSSSPGLITSSSPSLTVLTPSYKPNGGKIPAPTSLGLMPV</sequence>
<name>A0AAV2ZXQ6_PYXAD</name>
<comment type="caution">
    <text evidence="6">The sequence shown here is derived from an EMBL/GenBank/DDBJ whole genome shotgun (WGS) entry which is preliminary data.</text>
</comment>
<feature type="compositionally biased region" description="Polar residues" evidence="3">
    <location>
        <begin position="763"/>
        <end position="775"/>
    </location>
</feature>
<feature type="compositionally biased region" description="Low complexity" evidence="3">
    <location>
        <begin position="7"/>
        <end position="17"/>
    </location>
</feature>
<feature type="region of interest" description="Disordered" evidence="3">
    <location>
        <begin position="730"/>
        <end position="749"/>
    </location>
</feature>
<dbReference type="AlphaFoldDB" id="A0AAV2ZXQ6"/>
<gene>
    <name evidence="6" type="ORF">GDO54_015090</name>
</gene>
<dbReference type="GO" id="GO:0005634">
    <property type="term" value="C:nucleus"/>
    <property type="evidence" value="ECO:0007669"/>
    <property type="project" value="TreeGrafter"/>
</dbReference>
<keyword evidence="2" id="KW-0597">Phosphoprotein</keyword>
<evidence type="ECO:0000256" key="3">
    <source>
        <dbReference type="SAM" id="MobiDB-lite"/>
    </source>
</evidence>
<proteinExistence type="inferred from homology"/>
<feature type="region of interest" description="Disordered" evidence="3">
    <location>
        <begin position="461"/>
        <end position="490"/>
    </location>
</feature>
<accession>A0AAV2ZXQ6</accession>
<feature type="region of interest" description="Disordered" evidence="3">
    <location>
        <begin position="165"/>
        <end position="279"/>
    </location>
</feature>
<feature type="domain" description="Ubinuclein middle" evidence="5">
    <location>
        <begin position="336"/>
        <end position="550"/>
    </location>
</feature>
<dbReference type="PANTHER" id="PTHR21669">
    <property type="entry name" value="CAPZ-INTERACTING PROTEIN AND RELATED PROTEINS"/>
    <property type="match status" value="1"/>
</dbReference>
<feature type="compositionally biased region" description="Basic and acidic residues" evidence="3">
    <location>
        <begin position="234"/>
        <end position="246"/>
    </location>
</feature>
<feature type="compositionally biased region" description="Basic and acidic residues" evidence="3">
    <location>
        <begin position="461"/>
        <end position="471"/>
    </location>
</feature>
<feature type="compositionally biased region" description="Polar residues" evidence="3">
    <location>
        <begin position="844"/>
        <end position="857"/>
    </location>
</feature>
<dbReference type="Pfam" id="PF14075">
    <property type="entry name" value="UBN_AB"/>
    <property type="match status" value="1"/>
</dbReference>
<evidence type="ECO:0000259" key="5">
    <source>
        <dbReference type="Pfam" id="PF14075"/>
    </source>
</evidence>
<dbReference type="InterPro" id="IPR014840">
    <property type="entry name" value="HRD"/>
</dbReference>
<dbReference type="Proteomes" id="UP001181693">
    <property type="component" value="Unassembled WGS sequence"/>
</dbReference>
<evidence type="ECO:0008006" key="8">
    <source>
        <dbReference type="Google" id="ProtNLM"/>
    </source>
</evidence>
<dbReference type="PANTHER" id="PTHR21669:SF12">
    <property type="entry name" value="UBINUCLEIN-1"/>
    <property type="match status" value="1"/>
</dbReference>
<feature type="compositionally biased region" description="Polar residues" evidence="3">
    <location>
        <begin position="797"/>
        <end position="806"/>
    </location>
</feature>
<feature type="region of interest" description="Disordered" evidence="3">
    <location>
        <begin position="763"/>
        <end position="857"/>
    </location>
</feature>
<reference evidence="6" key="1">
    <citation type="thesis" date="2020" institute="ProQuest LLC" country="789 East Eisenhower Parkway, Ann Arbor, MI, USA">
        <title>Comparative Genomics and Chromosome Evolution.</title>
        <authorList>
            <person name="Mudd A.B."/>
        </authorList>
    </citation>
    <scope>NUCLEOTIDE SEQUENCE</scope>
    <source>
        <strain evidence="6">1538</strain>
        <tissue evidence="6">Blood</tissue>
    </source>
</reference>